<gene>
    <name evidence="1" type="primary">ORF8589</name>
</gene>
<accession>A0A0B6Y073</accession>
<sequence length="68" mass="7698">MHQFPMYFNHNSSSVPSINSPSAPFINSIISYTSIHKVVPSQFPENKFTTLSRTTPHIHNFKECCSGQ</sequence>
<dbReference type="AlphaFoldDB" id="A0A0B6Y073"/>
<proteinExistence type="predicted"/>
<feature type="non-terminal residue" evidence="1">
    <location>
        <position position="68"/>
    </location>
</feature>
<protein>
    <submittedName>
        <fullName evidence="1">Uncharacterized protein</fullName>
    </submittedName>
</protein>
<dbReference type="EMBL" id="HACG01002852">
    <property type="protein sequence ID" value="CEK49717.1"/>
    <property type="molecule type" value="Transcribed_RNA"/>
</dbReference>
<evidence type="ECO:0000313" key="1">
    <source>
        <dbReference type="EMBL" id="CEK49717.1"/>
    </source>
</evidence>
<organism evidence="1">
    <name type="scientific">Arion vulgaris</name>
    <dbReference type="NCBI Taxonomy" id="1028688"/>
    <lineage>
        <taxon>Eukaryota</taxon>
        <taxon>Metazoa</taxon>
        <taxon>Spiralia</taxon>
        <taxon>Lophotrochozoa</taxon>
        <taxon>Mollusca</taxon>
        <taxon>Gastropoda</taxon>
        <taxon>Heterobranchia</taxon>
        <taxon>Euthyneura</taxon>
        <taxon>Panpulmonata</taxon>
        <taxon>Eupulmonata</taxon>
        <taxon>Stylommatophora</taxon>
        <taxon>Helicina</taxon>
        <taxon>Arionoidea</taxon>
        <taxon>Arionidae</taxon>
        <taxon>Arion</taxon>
    </lineage>
</organism>
<reference evidence="1" key="1">
    <citation type="submission" date="2014-12" db="EMBL/GenBank/DDBJ databases">
        <title>Insight into the proteome of Arion vulgaris.</title>
        <authorList>
            <person name="Aradska J."/>
            <person name="Bulat T."/>
            <person name="Smidak R."/>
            <person name="Sarate P."/>
            <person name="Gangsoo J."/>
            <person name="Sialana F."/>
            <person name="Bilban M."/>
            <person name="Lubec G."/>
        </authorList>
    </citation>
    <scope>NUCLEOTIDE SEQUENCE</scope>
    <source>
        <tissue evidence="1">Skin</tissue>
    </source>
</reference>
<name>A0A0B6Y073_9EUPU</name>